<dbReference type="FunFam" id="3.30.1120.100:FF:000001">
    <property type="entry name" value="Fatty acid synthase beta subunit dehydratase"/>
    <property type="match status" value="1"/>
</dbReference>
<dbReference type="EC" id="2.3.1.38" evidence="7"/>
<evidence type="ECO:0000313" key="32">
    <source>
        <dbReference type="Proteomes" id="UP000269276"/>
    </source>
</evidence>
<evidence type="ECO:0000256" key="21">
    <source>
        <dbReference type="ARBA" id="ARBA00048237"/>
    </source>
</evidence>
<keyword evidence="10" id="KW-0808">Transferase</keyword>
<evidence type="ECO:0000256" key="2">
    <source>
        <dbReference type="ARBA" id="ARBA00010009"/>
    </source>
</evidence>
<keyword evidence="19" id="KW-0511">Multifunctional enzyme</keyword>
<feature type="domain" description="Malonyl-CoA:ACP transacylase (MAT)" evidence="30">
    <location>
        <begin position="1749"/>
        <end position="2049"/>
    </location>
</feature>
<evidence type="ECO:0000256" key="4">
    <source>
        <dbReference type="ARBA" id="ARBA00012878"/>
    </source>
</evidence>
<dbReference type="GO" id="GO:0005835">
    <property type="term" value="C:fatty acid synthase complex"/>
    <property type="evidence" value="ECO:0007669"/>
    <property type="project" value="InterPro"/>
</dbReference>
<dbReference type="EC" id="2.3.1.86" evidence="4"/>
<organism evidence="31 32">
    <name type="scientific">Hortaea werneckii</name>
    <name type="common">Black yeast</name>
    <name type="synonym">Cladosporium werneckii</name>
    <dbReference type="NCBI Taxonomy" id="91943"/>
    <lineage>
        <taxon>Eukaryota</taxon>
        <taxon>Fungi</taxon>
        <taxon>Dikarya</taxon>
        <taxon>Ascomycota</taxon>
        <taxon>Pezizomycotina</taxon>
        <taxon>Dothideomycetes</taxon>
        <taxon>Dothideomycetidae</taxon>
        <taxon>Mycosphaerellales</taxon>
        <taxon>Teratosphaeriaceae</taxon>
        <taxon>Hortaea</taxon>
    </lineage>
</organism>
<feature type="non-terminal residue" evidence="31">
    <location>
        <position position="1"/>
    </location>
</feature>
<dbReference type="Gene3D" id="6.20.240.10">
    <property type="match status" value="1"/>
</dbReference>
<dbReference type="InterPro" id="IPR039569">
    <property type="entry name" value="FAS1-like_DH_region"/>
</dbReference>
<dbReference type="CDD" id="cd03447">
    <property type="entry name" value="FAS_MaoC"/>
    <property type="match status" value="1"/>
</dbReference>
<keyword evidence="11" id="KW-0378">Hydrolase</keyword>
<evidence type="ECO:0000256" key="5">
    <source>
        <dbReference type="ARBA" id="ARBA00012996"/>
    </source>
</evidence>
<dbReference type="InterPro" id="IPR041099">
    <property type="entry name" value="FAS1_N"/>
</dbReference>
<evidence type="ECO:0000256" key="3">
    <source>
        <dbReference type="ARBA" id="ARBA00012480"/>
    </source>
</evidence>
<dbReference type="FunFam" id="3.40.366.10:FF:000003">
    <property type="entry name" value="Fatty acid synthase subunit beta dehydratase"/>
    <property type="match status" value="1"/>
</dbReference>
<dbReference type="Pfam" id="PF17828">
    <property type="entry name" value="FAS_N"/>
    <property type="match status" value="1"/>
</dbReference>
<dbReference type="InterPro" id="IPR040883">
    <property type="entry name" value="FAS_meander"/>
</dbReference>
<evidence type="ECO:0000256" key="19">
    <source>
        <dbReference type="ARBA" id="ARBA00023268"/>
    </source>
</evidence>
<evidence type="ECO:0000256" key="28">
    <source>
        <dbReference type="PIRSR" id="PIRSR005562-1"/>
    </source>
</evidence>
<evidence type="ECO:0000259" key="30">
    <source>
        <dbReference type="SMART" id="SM00827"/>
    </source>
</evidence>
<evidence type="ECO:0000256" key="22">
    <source>
        <dbReference type="ARBA" id="ARBA00048462"/>
    </source>
</evidence>
<dbReference type="Pfam" id="PF00698">
    <property type="entry name" value="Acyl_transf_1"/>
    <property type="match status" value="1"/>
</dbReference>
<dbReference type="PRINTS" id="PR01483">
    <property type="entry name" value="FASYNTHASE"/>
</dbReference>
<dbReference type="GO" id="GO:0004321">
    <property type="term" value="F:fatty-acyl-CoA synthase activity"/>
    <property type="evidence" value="ECO:0007669"/>
    <property type="project" value="UniProtKB-EC"/>
</dbReference>
<dbReference type="Gene3D" id="3.40.366.10">
    <property type="entry name" value="Malonyl-Coenzyme A Acyl Carrier Protein, domain 2"/>
    <property type="match status" value="3"/>
</dbReference>
<evidence type="ECO:0000256" key="1">
    <source>
        <dbReference type="ARBA" id="ARBA00001055"/>
    </source>
</evidence>
<evidence type="ECO:0000256" key="10">
    <source>
        <dbReference type="ARBA" id="ARBA00022679"/>
    </source>
</evidence>
<dbReference type="EC" id="2.3.1.39" evidence="8"/>
<sequence length="2152" mass="238267">AATSGPDAVQELGGGYQPAVAEESAIALKRRHSKKLPGAMADNRIQSDNPVPARPPAIRSMSSYSGTQTGISTPRSQAVSRPLVLEHGKLNYTLLIPTALHFNASQLKDAFLASLPEPTDELALDDEPSSVTELVARYVGYIAKEVDEGEDPGSCEEVLKLVTQEFERSFLRGNEVHAVAASLPGIVEKKLEVARSYYAARAATNRPIRAHESALLREAADENAYIYAVFGGQGNIEEYFDELREVYTTYPSLVEDFISTAAALLQTLSRDPRAEKLYAKGLDVMRWLNNRESQPDTDYLVSAPVSLPLIGLTQLAHYVVTCRVLGTHPGNVRDRFSGTTGHSQGVVTAAAIAASGDWESFDKAARSALTILFWIGSRSQQAYPRTSLAPNVLQDSIDSGEGSPTPMLSVRDMSREALQKYVDVTNQHLPKDRHIAISLVNSARNFVVTGPPMSLYGLNLQLRKVKAPTGLDQTRVPYTERKVRFANRFLPITAPFHSPYLADAAAHLAEDLKDISITKEDLGIAVYDTSSGEDLRSDKTENVVPALVRMICRDPVNWEQATIMPNATHILDFGPGGISGLGVLTNRNKDGTGVRVILAGSMDGTNSEVGYKPEIFDRDAEHAVKYAADWMKEHGPKLARTSVGQTFVDTKMSRMLGLPPVMVAGMTPCTVPWDFVAATMRAGYEIELAGGGYYNDKSMTEAISKIEKEIPAGRGITVNLIYVNPRAMAWQIPLIGRLRAEGVPIEGLTIGAGVPSIEVANEYIETLGIKHIGFKPGSSEAIQAVINIAKANPDFPVMMQWTGGRGGGHHSFEDFHQPILSMYSRIRRCKNIVLIAGSGFGGAEDTYPYLNGQWARSFGYPPMPFDGVLFGSRCMVAKEAWTSKAAKQAIVDAPGLEDSEWEKTYKGPAGGVITVRSEMGEPIHKLATRGVLFWAEMDQKIFALDKAKRIPELKKNRDYIIQKLNDDFQKPWFGRNKNGECVDLEDMTYGDVLRRMVELMYVKHEKRWIDKSLARLTGDFIRRVEERFISSAAKNSLIQSYSELEQPFEIVQKVLSAYPQADEQLINAQDCQHFLMLCQRRGQKPVPFVPCLDDTFEFFFKKDSLWQSEDLEAVVDQDVGRVAILQGPMAAKYSTKVDEPIQEILDGVHNGHIQFLTKDLYGGDSSKIPVVEYFGGKLIEASDEVSMEGLTTSELENKTIYRLSAAPNTPMPGVENWTSLLAGPGHTWRHAFFTADVFVQGQRYDTNPMHRIFAPSPGMMVEILHPNVPKRTVVTVKEPTHGKYMPTIEVGPISNGEIPVNMIEHRTALGKPVPLPLKFTYHPETGYAPIREVMEARNDRMKEFYYRIWFGDEAVPFDTPVTSRFDGGRATVTSEAINDFVHAVGNTGEAFVDRPGKEVFAPMDFAIVVGWKAITKPIFPRQIDGDLLKLVHLSNGFRMIPGATPLKKGDVLDTTAEVNAVINQASGKMVEVCGTITRDGQPIMEVTSQFLYRGAYTDYENTFQRKVETPIQVHLATTKDIAVLQSKEWFRVDDSDIDLLGQTIVFKLQTLTRYKNEKVFSSVQTQGKVELELPTKEIIQVASVEYEAGTSYGNPVLDYLERNGQALDQPVHFENPIPLSGKSPLVLKAPSSNETYARVSGDYNPIHVSRVFSKYAKLPGTITHGMYSSAAVRSLVETWAAENNVGRVRSFHASLVGMVLPDDMLEVKLQHVGMIAGRKIIKVETVKPETEDKVLVGEAEVEQPQSAYVFTGQGSQEQGMGMDLYNSSPVAKEVWDRADKHFMDNYGFAITNIVKNNPKELTIHFGGARGKAIRQNYMSMTFETVAADGSIKSEKIFKEIDETTSSYTYRSPTGLLSATQFTQPALTLMEKASFEDMHSKGLVQRDSSFAGHSLGEYSALAALAEVMPIESLVSVVFYRGLTMQVAVERDEAGRSNYSMAAVNPSRISKTFNEQALQYVVENVAETTGWLLEIVNLNVANQQYVCAGDLRAIDTMTNVTNYLKAQKIDIQALMQSMSLEDVKQHLQDIIKECAKQTEAKPKPIELQRGFAVIPLKGIDVPFHSTFLRSGVKPFRSFLLKKINKTSIDPSKLIGKYIPNVTARPFELTKEYFEDVYRLTNSPRIGNILANWESYQSDEDVQRPKAGSTAVQGS</sequence>
<dbReference type="GO" id="GO:0004312">
    <property type="term" value="F:fatty acid synthase activity"/>
    <property type="evidence" value="ECO:0007669"/>
    <property type="project" value="InterPro"/>
</dbReference>
<dbReference type="Gene3D" id="3.10.129.10">
    <property type="entry name" value="Hotdog Thioesterase"/>
    <property type="match status" value="2"/>
</dbReference>
<dbReference type="Pfam" id="PF01575">
    <property type="entry name" value="MaoC_dehydratas"/>
    <property type="match status" value="1"/>
</dbReference>
<dbReference type="Pfam" id="PF22235">
    <property type="entry name" value="FAS1_thioest_ins"/>
    <property type="match status" value="1"/>
</dbReference>
<proteinExistence type="inferred from homology"/>
<evidence type="ECO:0000256" key="15">
    <source>
        <dbReference type="ARBA" id="ARBA00023027"/>
    </source>
</evidence>
<name>A0A3M7CI07_HORWE</name>
<dbReference type="FunFam" id="3.30.70.3330:FF:000001">
    <property type="entry name" value="Fatty acid synthase subunit beta dehydratase"/>
    <property type="match status" value="1"/>
</dbReference>
<evidence type="ECO:0000256" key="6">
    <source>
        <dbReference type="ARBA" id="ARBA00013167"/>
    </source>
</evidence>
<keyword evidence="14" id="KW-0560">Oxidoreductase</keyword>
<keyword evidence="18" id="KW-0456">Lyase</keyword>
<dbReference type="Gene3D" id="3.30.1120.100">
    <property type="match status" value="1"/>
</dbReference>
<dbReference type="InterPro" id="IPR029069">
    <property type="entry name" value="HotDog_dom_sf"/>
</dbReference>
<comment type="catalytic activity">
    <reaction evidence="21">
        <text>acetyl-CoA + n malonyl-CoA + 2n NADPH + 4n H(+) = a long-chain-acyl-CoA + n CoA + n CO2 + 2n NADP(+).</text>
        <dbReference type="EC" id="2.3.1.86"/>
    </reaction>
</comment>
<evidence type="ECO:0000313" key="31">
    <source>
        <dbReference type="EMBL" id="RMY51510.1"/>
    </source>
</evidence>
<dbReference type="SUPFAM" id="SSF52151">
    <property type="entry name" value="FabD/lysophospholipase-like"/>
    <property type="match status" value="2"/>
</dbReference>
<dbReference type="Gene3D" id="1.20.930.70">
    <property type="match status" value="1"/>
</dbReference>
<comment type="catalytic activity">
    <reaction evidence="24">
        <text>a 2,3-saturated acyl-[ACP] + NAD(+) = a (2E)-enoyl-[ACP] + NADH + H(+)</text>
        <dbReference type="Rhea" id="RHEA:10240"/>
        <dbReference type="Rhea" id="RHEA-COMP:9925"/>
        <dbReference type="Rhea" id="RHEA-COMP:9926"/>
        <dbReference type="ChEBI" id="CHEBI:15378"/>
        <dbReference type="ChEBI" id="CHEBI:57540"/>
        <dbReference type="ChEBI" id="CHEBI:57945"/>
        <dbReference type="ChEBI" id="CHEBI:78784"/>
        <dbReference type="ChEBI" id="CHEBI:78785"/>
        <dbReference type="EC" id="1.3.1.9"/>
    </reaction>
</comment>
<keyword evidence="16" id="KW-0443">Lipid metabolism</keyword>
<dbReference type="GO" id="GO:0004318">
    <property type="term" value="F:enoyl-[acyl-carrier-protein] reductase (NADH) activity"/>
    <property type="evidence" value="ECO:0007669"/>
    <property type="project" value="UniProtKB-EC"/>
</dbReference>
<dbReference type="Pfam" id="PF13452">
    <property type="entry name" value="FAS1_DH_region"/>
    <property type="match status" value="1"/>
</dbReference>
<dbReference type="FunFam" id="3.10.129.10:FF:000017">
    <property type="entry name" value="Fatty acid synthase beta subunit dehydratase"/>
    <property type="match status" value="1"/>
</dbReference>
<evidence type="ECO:0000256" key="26">
    <source>
        <dbReference type="ARBA" id="ARBA00058855"/>
    </source>
</evidence>
<evidence type="ECO:0000256" key="9">
    <source>
        <dbReference type="ARBA" id="ARBA00022516"/>
    </source>
</evidence>
<dbReference type="InterPro" id="IPR002539">
    <property type="entry name" value="MaoC-like_dom"/>
</dbReference>
<keyword evidence="17" id="KW-0275">Fatty acid biosynthesis</keyword>
<dbReference type="InterPro" id="IPR013785">
    <property type="entry name" value="Aldolase_TIM"/>
</dbReference>
<keyword evidence="9" id="KW-0444">Lipid biosynthesis</keyword>
<reference evidence="31 32" key="1">
    <citation type="journal article" date="2018" name="BMC Genomics">
        <title>Genomic evidence for intraspecific hybridization in a clonal and extremely halotolerant yeast.</title>
        <authorList>
            <person name="Gostincar C."/>
            <person name="Stajich J.E."/>
            <person name="Zupancic J."/>
            <person name="Zalar P."/>
            <person name="Gunde-Cimerman N."/>
        </authorList>
    </citation>
    <scope>NUCLEOTIDE SEQUENCE [LARGE SCALE GENOMIC DNA]</scope>
    <source>
        <strain evidence="31 32">EXF-2682</strain>
    </source>
</reference>
<comment type="caution">
    <text evidence="31">The sequence shown here is derived from an EMBL/GenBank/DDBJ whole genome shotgun (WGS) entry which is preliminary data.</text>
</comment>
<dbReference type="FunFam" id="3.20.20.70:FF:000078">
    <property type="entry name" value="Fatty acid synthase beta subunit dehydratase"/>
    <property type="match status" value="1"/>
</dbReference>
<keyword evidence="12" id="KW-0276">Fatty acid metabolism</keyword>
<evidence type="ECO:0000256" key="18">
    <source>
        <dbReference type="ARBA" id="ARBA00023239"/>
    </source>
</evidence>
<feature type="active site" description="For malonyltransferase activity" evidence="28">
    <location>
        <position position="1893"/>
    </location>
</feature>
<dbReference type="Proteomes" id="UP000269276">
    <property type="component" value="Unassembled WGS sequence"/>
</dbReference>
<dbReference type="InterPro" id="IPR032088">
    <property type="entry name" value="SAT"/>
</dbReference>
<dbReference type="SUPFAM" id="SSF51395">
    <property type="entry name" value="FMN-linked oxidoreductases"/>
    <property type="match status" value="1"/>
</dbReference>
<dbReference type="GO" id="GO:0004313">
    <property type="term" value="F:[acyl-carrier-protein] S-acetyltransferase activity"/>
    <property type="evidence" value="ECO:0007669"/>
    <property type="project" value="UniProtKB-EC"/>
</dbReference>
<dbReference type="FunFam" id="1.20.930.70:FF:000001">
    <property type="entry name" value="Fatty acid synthase beta subunit dehydratase"/>
    <property type="match status" value="1"/>
</dbReference>
<feature type="active site" description="For acetyltransferase activity" evidence="28">
    <location>
        <position position="343"/>
    </location>
</feature>
<evidence type="ECO:0000256" key="23">
    <source>
        <dbReference type="ARBA" id="ARBA00048536"/>
    </source>
</evidence>
<comment type="function">
    <text evidence="26">Fatty acid synthetase catalyzes the formation of long-chain fatty acids from acetyl-CoA, malonyl-CoA and NADPH. The beta subunit contains domains for: [acyl-carrier-protein] acetyltransferase and malonyltransferase, S-acyl fatty acid synthase thioesterase, enoyl-[acyl-carrier-protein] reductase, and 3-hydroxypalmitoyl-[acyl-carrier-protein] dehydratase.</text>
</comment>
<comment type="catalytic activity">
    <reaction evidence="22">
        <text>holo-[ACP] + malonyl-CoA = malonyl-[ACP] + CoA</text>
        <dbReference type="Rhea" id="RHEA:41792"/>
        <dbReference type="Rhea" id="RHEA-COMP:9623"/>
        <dbReference type="Rhea" id="RHEA-COMP:9685"/>
        <dbReference type="ChEBI" id="CHEBI:57287"/>
        <dbReference type="ChEBI" id="CHEBI:57384"/>
        <dbReference type="ChEBI" id="CHEBI:64479"/>
        <dbReference type="ChEBI" id="CHEBI:78449"/>
        <dbReference type="EC" id="2.3.1.39"/>
    </reaction>
</comment>
<dbReference type="InterPro" id="IPR003965">
    <property type="entry name" value="Fatty_acid_synthase"/>
</dbReference>
<evidence type="ECO:0000256" key="8">
    <source>
        <dbReference type="ARBA" id="ARBA00013258"/>
    </source>
</evidence>
<dbReference type="VEuPathDB" id="FungiDB:BTJ68_15385"/>
<evidence type="ECO:0000256" key="24">
    <source>
        <dbReference type="ARBA" id="ARBA00048572"/>
    </source>
</evidence>
<evidence type="ECO:0000256" key="14">
    <source>
        <dbReference type="ARBA" id="ARBA00023002"/>
    </source>
</evidence>
<gene>
    <name evidence="31" type="ORF">D0863_14560</name>
</gene>
<dbReference type="InterPro" id="IPR016035">
    <property type="entry name" value="Acyl_Trfase/lysoPLipase"/>
</dbReference>
<evidence type="ECO:0000256" key="11">
    <source>
        <dbReference type="ARBA" id="ARBA00022801"/>
    </source>
</evidence>
<dbReference type="InterPro" id="IPR050830">
    <property type="entry name" value="Fungal_FAS"/>
</dbReference>
<dbReference type="EC" id="4.2.1.59" evidence="6"/>
<dbReference type="EC" id="3.1.2.14" evidence="3"/>
<evidence type="ECO:0000256" key="17">
    <source>
        <dbReference type="ARBA" id="ARBA00023160"/>
    </source>
</evidence>
<dbReference type="FunFam" id="3.20.20.70:FF:000169">
    <property type="entry name" value="Fatty acid synthase subunit beta"/>
    <property type="match status" value="1"/>
</dbReference>
<dbReference type="Pfam" id="PF17951">
    <property type="entry name" value="FAS_meander"/>
    <property type="match status" value="1"/>
</dbReference>
<dbReference type="GO" id="GO:0019171">
    <property type="term" value="F:(3R)-hydroxyacyl-[acyl-carrier-protein] dehydratase activity"/>
    <property type="evidence" value="ECO:0007669"/>
    <property type="project" value="UniProtKB-EC"/>
</dbReference>
<dbReference type="GO" id="GO:0016297">
    <property type="term" value="F:fatty acyl-[ACP] hydrolase activity"/>
    <property type="evidence" value="ECO:0007669"/>
    <property type="project" value="UniProtKB-EC"/>
</dbReference>
<dbReference type="FunFam" id="3.10.129.10:FF:000015">
    <property type="entry name" value="Fatty acid synthase subunit beta"/>
    <property type="match status" value="1"/>
</dbReference>
<dbReference type="InterPro" id="IPR001227">
    <property type="entry name" value="Ac_transferase_dom_sf"/>
</dbReference>
<dbReference type="SMART" id="SM00827">
    <property type="entry name" value="PKS_AT"/>
    <property type="match status" value="1"/>
</dbReference>
<feature type="region of interest" description="Disordered" evidence="29">
    <location>
        <begin position="31"/>
        <end position="76"/>
    </location>
</feature>
<dbReference type="InterPro" id="IPR013565">
    <property type="entry name" value="Fas1/AflB-like_central"/>
</dbReference>
<dbReference type="PIRSF" id="PIRSF005562">
    <property type="entry name" value="FAS_yeast_beta"/>
    <property type="match status" value="1"/>
</dbReference>
<dbReference type="GO" id="GO:0004314">
    <property type="term" value="F:[acyl-carrier-protein] S-malonyltransferase activity"/>
    <property type="evidence" value="ECO:0007669"/>
    <property type="project" value="UniProtKB-EC"/>
</dbReference>
<evidence type="ECO:0000256" key="20">
    <source>
        <dbReference type="ARBA" id="ARBA00033756"/>
    </source>
</evidence>
<dbReference type="OrthoDB" id="5417908at2759"/>
<dbReference type="EC" id="1.3.1.9" evidence="5"/>
<comment type="catalytic activity">
    <reaction evidence="25">
        <text>holo-[ACP] + acetyl-CoA = acetyl-[ACP] + CoA</text>
        <dbReference type="Rhea" id="RHEA:41788"/>
        <dbReference type="Rhea" id="RHEA-COMP:9621"/>
        <dbReference type="Rhea" id="RHEA-COMP:9685"/>
        <dbReference type="ChEBI" id="CHEBI:57287"/>
        <dbReference type="ChEBI" id="CHEBI:57288"/>
        <dbReference type="ChEBI" id="CHEBI:64479"/>
        <dbReference type="ChEBI" id="CHEBI:78446"/>
        <dbReference type="EC" id="2.3.1.38"/>
    </reaction>
</comment>
<comment type="catalytic activity">
    <reaction evidence="23">
        <text>(9Z)-octadecenoyl-[ACP] + H2O = (9Z)-octadecenoate + holo-[ACP] + H(+)</text>
        <dbReference type="Rhea" id="RHEA:15057"/>
        <dbReference type="Rhea" id="RHEA-COMP:9685"/>
        <dbReference type="Rhea" id="RHEA-COMP:9924"/>
        <dbReference type="ChEBI" id="CHEBI:15377"/>
        <dbReference type="ChEBI" id="CHEBI:15378"/>
        <dbReference type="ChEBI" id="CHEBI:30823"/>
        <dbReference type="ChEBI" id="CHEBI:64479"/>
        <dbReference type="ChEBI" id="CHEBI:78783"/>
        <dbReference type="EC" id="3.1.2.14"/>
    </reaction>
</comment>
<dbReference type="Gene3D" id="3.20.20.70">
    <property type="entry name" value="Aldolase class I"/>
    <property type="match status" value="2"/>
</dbReference>
<keyword evidence="15" id="KW-0520">NAD</keyword>
<dbReference type="FunFam" id="1.20.1050.120:FF:000001">
    <property type="entry name" value="Fatty acid synthase beta subunit dehydratase"/>
    <property type="match status" value="1"/>
</dbReference>
<evidence type="ECO:0000256" key="29">
    <source>
        <dbReference type="SAM" id="MobiDB-lite"/>
    </source>
</evidence>
<dbReference type="Pfam" id="PF08354">
    <property type="entry name" value="Fas1-AflB-like_hel"/>
    <property type="match status" value="1"/>
</dbReference>
<dbReference type="Gene3D" id="3.30.70.3330">
    <property type="match status" value="1"/>
</dbReference>
<dbReference type="InterPro" id="IPR016452">
    <property type="entry name" value="Fas1/AflB-like"/>
</dbReference>
<keyword evidence="13" id="KW-0521">NADP</keyword>
<dbReference type="EMBL" id="QWIP01000960">
    <property type="protein sequence ID" value="RMY51510.1"/>
    <property type="molecule type" value="Genomic_DNA"/>
</dbReference>
<dbReference type="SUPFAM" id="SSF54637">
    <property type="entry name" value="Thioesterase/thiol ester dehydrase-isomerase"/>
    <property type="match status" value="2"/>
</dbReference>
<dbReference type="PANTHER" id="PTHR10982:SF21">
    <property type="entry name" value="FATTY ACID SYNTHASE SUBUNIT BETA"/>
    <property type="match status" value="1"/>
</dbReference>
<evidence type="ECO:0000256" key="16">
    <source>
        <dbReference type="ARBA" id="ARBA00023098"/>
    </source>
</evidence>
<comment type="subunit">
    <text evidence="20">[Alpha(6)beta(6)] hexamers of two multifunctional subunits (alpha and beta).</text>
</comment>
<dbReference type="Pfam" id="PF16073">
    <property type="entry name" value="SAT"/>
    <property type="match status" value="1"/>
</dbReference>
<dbReference type="Gene3D" id="6.10.60.10">
    <property type="match status" value="1"/>
</dbReference>
<evidence type="ECO:0000256" key="7">
    <source>
        <dbReference type="ARBA" id="ARBA00013256"/>
    </source>
</evidence>
<accession>A0A3M7CI07</accession>
<dbReference type="InterPro" id="IPR014043">
    <property type="entry name" value="Acyl_transferase_dom"/>
</dbReference>
<evidence type="ECO:0000256" key="25">
    <source>
        <dbReference type="ARBA" id="ARBA00048835"/>
    </source>
</evidence>
<dbReference type="PANTHER" id="PTHR10982">
    <property type="entry name" value="MALONYL COA-ACYL CARRIER PROTEIN TRANSACYLASE"/>
    <property type="match status" value="1"/>
</dbReference>
<protein>
    <recommendedName>
        <fullName evidence="27">Fatty acid synthase subunit beta</fullName>
        <ecNumber evidence="5">1.3.1.9</ecNumber>
        <ecNumber evidence="7">2.3.1.38</ecNumber>
        <ecNumber evidence="8">2.3.1.39</ecNumber>
        <ecNumber evidence="4">2.3.1.86</ecNumber>
        <ecNumber evidence="3">3.1.2.14</ecNumber>
        <ecNumber evidence="6">4.2.1.59</ecNumber>
    </recommendedName>
</protein>
<evidence type="ECO:0000256" key="27">
    <source>
        <dbReference type="ARBA" id="ARBA00068309"/>
    </source>
</evidence>
<evidence type="ECO:0000256" key="13">
    <source>
        <dbReference type="ARBA" id="ARBA00022857"/>
    </source>
</evidence>
<comment type="catalytic activity">
    <reaction evidence="1">
        <text>a (3R)-hydroxyacyl-[ACP] = a (2E)-enoyl-[ACP] + H2O</text>
        <dbReference type="Rhea" id="RHEA:13097"/>
        <dbReference type="Rhea" id="RHEA-COMP:9925"/>
        <dbReference type="Rhea" id="RHEA-COMP:9945"/>
        <dbReference type="ChEBI" id="CHEBI:15377"/>
        <dbReference type="ChEBI" id="CHEBI:78784"/>
        <dbReference type="ChEBI" id="CHEBI:78827"/>
        <dbReference type="EC" id="4.2.1.59"/>
    </reaction>
</comment>
<dbReference type="GO" id="GO:0006633">
    <property type="term" value="P:fatty acid biosynthetic process"/>
    <property type="evidence" value="ECO:0007669"/>
    <property type="project" value="UniProtKB-KW"/>
</dbReference>
<evidence type="ECO:0000256" key="12">
    <source>
        <dbReference type="ARBA" id="ARBA00022832"/>
    </source>
</evidence>
<dbReference type="Gene3D" id="6.10.140.1400">
    <property type="match status" value="1"/>
</dbReference>
<feature type="compositionally biased region" description="Polar residues" evidence="29">
    <location>
        <begin position="60"/>
        <end position="76"/>
    </location>
</feature>
<comment type="similarity">
    <text evidence="2">Belongs to the fungal fatty acid synthetase subunit beta family.</text>
</comment>
<dbReference type="Gene3D" id="1.20.1050.120">
    <property type="match status" value="1"/>
</dbReference>